<dbReference type="GO" id="GO:0000177">
    <property type="term" value="C:cytoplasmic exosome (RNase complex)"/>
    <property type="evidence" value="ECO:0007669"/>
    <property type="project" value="TreeGrafter"/>
</dbReference>
<feature type="region of interest" description="Disordered" evidence="8">
    <location>
        <begin position="1"/>
        <end position="27"/>
    </location>
</feature>
<dbReference type="PANTHER" id="PTHR21321:SF4">
    <property type="entry name" value="EXOSOME COMPLEX COMPONENT RRP4"/>
    <property type="match status" value="1"/>
</dbReference>
<proteinExistence type="inferred from homology"/>
<feature type="compositionally biased region" description="Low complexity" evidence="8">
    <location>
        <begin position="366"/>
        <end position="377"/>
    </location>
</feature>
<sequence length="733" mass="79682">MSQEVDEAQSVAESLPDAPAGAPTKQSYRSFKKKFAKLKVKFELGMRDSESLILEELRIQDLSKRIQEQNDQLLEALLEFNDSLHISPDLRYDLSAPGDEISLATPERELSPSHIDPSVASSMLKNARSDLAAGHITAEHYRDLESAIKRNEAFAPRLQFTSLMRIPHTPPQLEERNQSGHTDSGYNLGFFTPEHETEYYLATDSKLGDESAASQLHRAPEKPSISEREREAALRNPISVYNWLRRNQPQIFLQDNENASEKSASRPSNLRASKKAANQSRKDEDIPDDDSVLMDTGPGSGGSKGKRKRDEDTGYRPKGGNNSRSSRKKKDDGSSSVKRSSKRMAIIILPPIVDDVDISHSDSDVDSMSVDSDGGIDLATGNASRPSKRPRLVEGTDITSGVVTPGEVVTDDPQWMRGHGTYTNPLSTSIIATVAGTVQKTNKLLSVQPLRARYTPEIGDLVVGRIVEVQSRRWKVDVAAPLLAQLPLSAINLPGGILRRRTSADELQIRTFFSEGDLVVAEVQTVHSDGGASLHTRSLKYGKLRNGVFLAVTGTGGSGSSSSTVKGGVSSGSTAAGTMGASGTGGVVRSRRQVWTVSTANGGGDVDVILGVNGYIWISKHADDAAAASSTTDSVSITRMEEMVSSSIYTSQNDDIPPQTMREIARLAQCIRVLVQGGVRVDEGTVMDAYEASLQVDLEVGDDDDDDDRRREGRAYLEGNKARRILELVLGRR</sequence>
<keyword evidence="4" id="KW-0271">Exosome</keyword>
<dbReference type="InterPro" id="IPR025721">
    <property type="entry name" value="Exosome_cplx_N_dom"/>
</dbReference>
<evidence type="ECO:0000256" key="3">
    <source>
        <dbReference type="ARBA" id="ARBA00022552"/>
    </source>
</evidence>
<evidence type="ECO:0000256" key="5">
    <source>
        <dbReference type="ARBA" id="ARBA00022884"/>
    </source>
</evidence>
<dbReference type="FunFam" id="2.40.50.100:FF:000050">
    <property type="entry name" value="Exosome complex component rrp4 protein"/>
    <property type="match status" value="1"/>
</dbReference>
<evidence type="ECO:0000256" key="2">
    <source>
        <dbReference type="ARBA" id="ARBA00009155"/>
    </source>
</evidence>
<comment type="similarity">
    <text evidence="2">Belongs to the RRP4 family.</text>
</comment>
<dbReference type="GO" id="GO:0003723">
    <property type="term" value="F:RNA binding"/>
    <property type="evidence" value="ECO:0007669"/>
    <property type="project" value="UniProtKB-KW"/>
</dbReference>
<gene>
    <name evidence="13" type="ORF">BDV29DRAFT_189242</name>
</gene>
<accession>A0A5N5X7Q3</accession>
<evidence type="ECO:0000256" key="7">
    <source>
        <dbReference type="SAM" id="Coils"/>
    </source>
</evidence>
<dbReference type="FunFam" id="2.40.50.140:FF:000038">
    <property type="entry name" value="Exosome complex component RRP4"/>
    <property type="match status" value="1"/>
</dbReference>
<evidence type="ECO:0000256" key="6">
    <source>
        <dbReference type="ARBA" id="ARBA00023242"/>
    </source>
</evidence>
<dbReference type="Pfam" id="PF21266">
    <property type="entry name" value="S1_RRP4"/>
    <property type="match status" value="1"/>
</dbReference>
<dbReference type="AlphaFoldDB" id="A0A5N5X7Q3"/>
<evidence type="ECO:0000259" key="12">
    <source>
        <dbReference type="Pfam" id="PF24244"/>
    </source>
</evidence>
<dbReference type="InterPro" id="IPR055449">
    <property type="entry name" value="Iec3-like_M"/>
</dbReference>
<feature type="region of interest" description="Disordered" evidence="8">
    <location>
        <begin position="211"/>
        <end position="230"/>
    </location>
</feature>
<dbReference type="Pfam" id="PF14612">
    <property type="entry name" value="Ino80_Iec3"/>
    <property type="match status" value="1"/>
</dbReference>
<feature type="region of interest" description="Disordered" evidence="8">
    <location>
        <begin position="256"/>
        <end position="343"/>
    </location>
</feature>
<evidence type="ECO:0000259" key="9">
    <source>
        <dbReference type="Pfam" id="PF14382"/>
    </source>
</evidence>
<dbReference type="GO" id="GO:0071038">
    <property type="term" value="P:TRAMP-dependent tRNA surveillance pathway"/>
    <property type="evidence" value="ECO:0007669"/>
    <property type="project" value="TreeGrafter"/>
</dbReference>
<feature type="domain" description="INO80 complex subunit 3 N-terminal" evidence="10">
    <location>
        <begin position="29"/>
        <end position="98"/>
    </location>
</feature>
<evidence type="ECO:0000313" key="13">
    <source>
        <dbReference type="EMBL" id="KAB8076729.1"/>
    </source>
</evidence>
<dbReference type="SUPFAM" id="SSF110324">
    <property type="entry name" value="Ribosomal L27 protein-like"/>
    <property type="match status" value="1"/>
</dbReference>
<evidence type="ECO:0000256" key="4">
    <source>
        <dbReference type="ARBA" id="ARBA00022835"/>
    </source>
</evidence>
<feature type="compositionally biased region" description="Polar residues" evidence="8">
    <location>
        <begin position="265"/>
        <end position="279"/>
    </location>
</feature>
<organism evidence="13 14">
    <name type="scientific">Aspergillus leporis</name>
    <dbReference type="NCBI Taxonomy" id="41062"/>
    <lineage>
        <taxon>Eukaryota</taxon>
        <taxon>Fungi</taxon>
        <taxon>Dikarya</taxon>
        <taxon>Ascomycota</taxon>
        <taxon>Pezizomycotina</taxon>
        <taxon>Eurotiomycetes</taxon>
        <taxon>Eurotiomycetidae</taxon>
        <taxon>Eurotiales</taxon>
        <taxon>Aspergillaceae</taxon>
        <taxon>Aspergillus</taxon>
        <taxon>Aspergillus subgen. Circumdati</taxon>
    </lineage>
</organism>
<feature type="coiled-coil region" evidence="7">
    <location>
        <begin position="52"/>
        <end position="79"/>
    </location>
</feature>
<feature type="region of interest" description="Disordered" evidence="8">
    <location>
        <begin position="363"/>
        <end position="391"/>
    </location>
</feature>
<dbReference type="Pfam" id="PF24244">
    <property type="entry name" value="Iec3-like_M"/>
    <property type="match status" value="1"/>
</dbReference>
<feature type="domain" description="INO80 complex subunit 3-like middle region" evidence="12">
    <location>
        <begin position="159"/>
        <end position="257"/>
    </location>
</feature>
<dbReference type="GO" id="GO:0071034">
    <property type="term" value="P:CUT catabolic process"/>
    <property type="evidence" value="ECO:0007669"/>
    <property type="project" value="TreeGrafter"/>
</dbReference>
<keyword evidence="6" id="KW-0539">Nucleus</keyword>
<dbReference type="SUPFAM" id="SSF50249">
    <property type="entry name" value="Nucleic acid-binding proteins"/>
    <property type="match status" value="1"/>
</dbReference>
<comment type="subcellular location">
    <subcellularLocation>
        <location evidence="1">Nucleus</location>
    </subcellularLocation>
</comment>
<evidence type="ECO:0000259" key="10">
    <source>
        <dbReference type="Pfam" id="PF14612"/>
    </source>
</evidence>
<feature type="compositionally biased region" description="Basic and acidic residues" evidence="8">
    <location>
        <begin position="218"/>
        <end position="230"/>
    </location>
</feature>
<dbReference type="InterPro" id="IPR012340">
    <property type="entry name" value="NA-bd_OB-fold"/>
</dbReference>
<dbReference type="Proteomes" id="UP000326565">
    <property type="component" value="Unassembled WGS sequence"/>
</dbReference>
<dbReference type="GO" id="GO:0006338">
    <property type="term" value="P:chromatin remodeling"/>
    <property type="evidence" value="ECO:0007669"/>
    <property type="project" value="InterPro"/>
</dbReference>
<feature type="domain" description="RRP4 S1" evidence="11">
    <location>
        <begin position="453"/>
        <end position="524"/>
    </location>
</feature>
<dbReference type="InterPro" id="IPR026699">
    <property type="entry name" value="Exosome_RNA_bind1/RRP40/RRP4"/>
</dbReference>
<keyword evidence="5" id="KW-0694">RNA-binding</keyword>
<dbReference type="InterPro" id="IPR048565">
    <property type="entry name" value="S1_RRP4"/>
</dbReference>
<name>A0A5N5X7Q3_9EURO</name>
<feature type="domain" description="Exosome complex component N-terminal" evidence="9">
    <location>
        <begin position="402"/>
        <end position="441"/>
    </location>
</feature>
<dbReference type="GO" id="GO:0071035">
    <property type="term" value="P:nuclear polyadenylation-dependent rRNA catabolic process"/>
    <property type="evidence" value="ECO:0007669"/>
    <property type="project" value="TreeGrafter"/>
</dbReference>
<dbReference type="Gene3D" id="2.40.50.100">
    <property type="match status" value="1"/>
</dbReference>
<protein>
    <submittedName>
        <fullName evidence="13">IEC3 subunit of the Ino80 complex, chromatin re-modelling-domain-containing protein</fullName>
    </submittedName>
</protein>
<dbReference type="GO" id="GO:0000176">
    <property type="term" value="C:nuclear exosome (RNase complex)"/>
    <property type="evidence" value="ECO:0007669"/>
    <property type="project" value="TreeGrafter"/>
</dbReference>
<dbReference type="SUPFAM" id="SSF54791">
    <property type="entry name" value="Eukaryotic type KH-domain (KH-domain type I)"/>
    <property type="match status" value="1"/>
</dbReference>
<dbReference type="GO" id="GO:0031011">
    <property type="term" value="C:Ino80 complex"/>
    <property type="evidence" value="ECO:0007669"/>
    <property type="project" value="InterPro"/>
</dbReference>
<dbReference type="CDD" id="cd05789">
    <property type="entry name" value="S1_Rrp4"/>
    <property type="match status" value="1"/>
</dbReference>
<evidence type="ECO:0000313" key="14">
    <source>
        <dbReference type="Proteomes" id="UP000326565"/>
    </source>
</evidence>
<evidence type="ECO:0000256" key="1">
    <source>
        <dbReference type="ARBA" id="ARBA00004123"/>
    </source>
</evidence>
<dbReference type="InterPro" id="IPR032742">
    <property type="entry name" value="Iec3_N"/>
</dbReference>
<dbReference type="GO" id="GO:0071028">
    <property type="term" value="P:nuclear mRNA surveillance"/>
    <property type="evidence" value="ECO:0007669"/>
    <property type="project" value="UniProtKB-ARBA"/>
</dbReference>
<dbReference type="Gene3D" id="2.40.50.140">
    <property type="entry name" value="Nucleic acid-binding proteins"/>
    <property type="match status" value="1"/>
</dbReference>
<dbReference type="GO" id="GO:0000467">
    <property type="term" value="P:exonucleolytic trimming to generate mature 3'-end of 5.8S rRNA from tricistronic rRNA transcript (SSU-rRNA, 5.8S rRNA, LSU-rRNA)"/>
    <property type="evidence" value="ECO:0007669"/>
    <property type="project" value="TreeGrafter"/>
</dbReference>
<dbReference type="GO" id="GO:0071051">
    <property type="term" value="P:poly(A)-dependent snoRNA 3'-end processing"/>
    <property type="evidence" value="ECO:0007669"/>
    <property type="project" value="TreeGrafter"/>
</dbReference>
<keyword evidence="3" id="KW-0698">rRNA processing</keyword>
<evidence type="ECO:0000259" key="11">
    <source>
        <dbReference type="Pfam" id="PF21266"/>
    </source>
</evidence>
<keyword evidence="14" id="KW-1185">Reference proteome</keyword>
<evidence type="ECO:0000256" key="8">
    <source>
        <dbReference type="SAM" id="MobiDB-lite"/>
    </source>
</evidence>
<dbReference type="CDD" id="cd22525">
    <property type="entry name" value="KH-I_Rrp4_eukar"/>
    <property type="match status" value="1"/>
</dbReference>
<dbReference type="OrthoDB" id="1650at2759"/>
<dbReference type="GO" id="GO:0034475">
    <property type="term" value="P:U4 snRNA 3'-end processing"/>
    <property type="evidence" value="ECO:0007669"/>
    <property type="project" value="TreeGrafter"/>
</dbReference>
<dbReference type="EMBL" id="ML732177">
    <property type="protein sequence ID" value="KAB8076729.1"/>
    <property type="molecule type" value="Genomic_DNA"/>
</dbReference>
<dbReference type="InterPro" id="IPR036612">
    <property type="entry name" value="KH_dom_type_1_sf"/>
</dbReference>
<keyword evidence="7" id="KW-0175">Coiled coil</keyword>
<reference evidence="13 14" key="1">
    <citation type="submission" date="2019-04" db="EMBL/GenBank/DDBJ databases">
        <title>Friends and foes A comparative genomics study of 23 Aspergillus species from section Flavi.</title>
        <authorList>
            <consortium name="DOE Joint Genome Institute"/>
            <person name="Kjaerbolling I."/>
            <person name="Vesth T."/>
            <person name="Frisvad J.C."/>
            <person name="Nybo J.L."/>
            <person name="Theobald S."/>
            <person name="Kildgaard S."/>
            <person name="Isbrandt T."/>
            <person name="Kuo A."/>
            <person name="Sato A."/>
            <person name="Lyhne E.K."/>
            <person name="Kogle M.E."/>
            <person name="Wiebenga A."/>
            <person name="Kun R.S."/>
            <person name="Lubbers R.J."/>
            <person name="Makela M.R."/>
            <person name="Barry K."/>
            <person name="Chovatia M."/>
            <person name="Clum A."/>
            <person name="Daum C."/>
            <person name="Haridas S."/>
            <person name="He G."/>
            <person name="LaButti K."/>
            <person name="Lipzen A."/>
            <person name="Mondo S."/>
            <person name="Riley R."/>
            <person name="Salamov A."/>
            <person name="Simmons B.A."/>
            <person name="Magnuson J.K."/>
            <person name="Henrissat B."/>
            <person name="Mortensen U.H."/>
            <person name="Larsen T.O."/>
            <person name="Devries R.P."/>
            <person name="Grigoriev I.V."/>
            <person name="Machida M."/>
            <person name="Baker S.E."/>
            <person name="Andersen M.R."/>
        </authorList>
    </citation>
    <scope>NUCLEOTIDE SEQUENCE [LARGE SCALE GENOMIC DNA]</scope>
    <source>
        <strain evidence="13 14">CBS 151.66</strain>
    </source>
</reference>
<dbReference type="PANTHER" id="PTHR21321">
    <property type="entry name" value="PNAS-3 RELATED"/>
    <property type="match status" value="1"/>
</dbReference>
<dbReference type="Pfam" id="PF14382">
    <property type="entry name" value="ECR1_N"/>
    <property type="match status" value="1"/>
</dbReference>